<dbReference type="WBParaSite" id="DME_0000587401-mRNA-1">
    <property type="protein sequence ID" value="DME_0000587401-mRNA-1"/>
    <property type="gene ID" value="DME_0000587401"/>
</dbReference>
<dbReference type="Proteomes" id="UP000274756">
    <property type="component" value="Unassembled WGS sequence"/>
</dbReference>
<keyword evidence="3" id="KW-1185">Reference proteome</keyword>
<dbReference type="EMBL" id="UYYG01001181">
    <property type="protein sequence ID" value="VDN59425.1"/>
    <property type="molecule type" value="Genomic_DNA"/>
</dbReference>
<evidence type="ECO:0000313" key="4">
    <source>
        <dbReference type="WBParaSite" id="DME_0000587401-mRNA-1"/>
    </source>
</evidence>
<protein>
    <submittedName>
        <fullName evidence="1 4">Uncharacterized protein</fullName>
    </submittedName>
</protein>
<name>A0A0N4UEQ4_DRAME</name>
<evidence type="ECO:0000313" key="3">
    <source>
        <dbReference type="Proteomes" id="UP000274756"/>
    </source>
</evidence>
<gene>
    <name evidence="1" type="ORF">DME_LOCUS9398</name>
</gene>
<sequence length="430" mass="50052">MAQTCSYRRKNFVTEWKYDQLSKQMVFFFNITDPSTKFLSGIAIGDSSDSEPFVFIGVRNYKENPDTVIHHFDIHSAKKRNQNNTSTIKRKNGFIVANITQPMFSPNSENFNLSCFTIYFSKQWNIAKTGANEYNWSSSDNRTVCTNQCLLLENPPPDHLISSNEIITTEFNKCKSREQNLEVEWLYDEDENAIIFDISHQILPGKYNITIVISNKNKESDLIVLNMQDGRFMFLINYNKANNQISIRNNTRQYKILVQLAGEISHIWLSRFINDYDKTAFDKCVRLQLTLSVNEYPNSSQKYYEAVSSIICDIKQNCPKQAIHNAKKQIYLTNDTDKINEHEEAIIASEQLTTEGNGWFESSLITLDNAESVTTEHIPSDMAETTHRFRNNCGREDSMVCMKYFQLYFDKVAKWSEQNEENFEDQYQKV</sequence>
<evidence type="ECO:0000313" key="2">
    <source>
        <dbReference type="Proteomes" id="UP000038040"/>
    </source>
</evidence>
<reference evidence="1 3" key="2">
    <citation type="submission" date="2018-11" db="EMBL/GenBank/DDBJ databases">
        <authorList>
            <consortium name="Pathogen Informatics"/>
        </authorList>
    </citation>
    <scope>NUCLEOTIDE SEQUENCE [LARGE SCALE GENOMIC DNA]</scope>
</reference>
<evidence type="ECO:0000313" key="1">
    <source>
        <dbReference type="EMBL" id="VDN59425.1"/>
    </source>
</evidence>
<accession>A0A0N4UEQ4</accession>
<dbReference type="PANTHER" id="PTHR36516">
    <property type="entry name" value="PROTEIN CBG04168-RELATED"/>
    <property type="match status" value="1"/>
</dbReference>
<organism evidence="2 4">
    <name type="scientific">Dracunculus medinensis</name>
    <name type="common">Guinea worm</name>
    <dbReference type="NCBI Taxonomy" id="318479"/>
    <lineage>
        <taxon>Eukaryota</taxon>
        <taxon>Metazoa</taxon>
        <taxon>Ecdysozoa</taxon>
        <taxon>Nematoda</taxon>
        <taxon>Chromadorea</taxon>
        <taxon>Rhabditida</taxon>
        <taxon>Spirurina</taxon>
        <taxon>Dracunculoidea</taxon>
        <taxon>Dracunculidae</taxon>
        <taxon>Dracunculus</taxon>
    </lineage>
</organism>
<dbReference type="AlphaFoldDB" id="A0A0N4UEQ4"/>
<proteinExistence type="predicted"/>
<reference evidence="4" key="1">
    <citation type="submission" date="2017-02" db="UniProtKB">
        <authorList>
            <consortium name="WormBaseParasite"/>
        </authorList>
    </citation>
    <scope>IDENTIFICATION</scope>
</reference>
<dbReference type="Proteomes" id="UP000038040">
    <property type="component" value="Unplaced"/>
</dbReference>